<feature type="transmembrane region" description="Helical" evidence="5">
    <location>
        <begin position="12"/>
        <end position="28"/>
    </location>
</feature>
<dbReference type="InterPro" id="IPR006634">
    <property type="entry name" value="TLC-dom"/>
</dbReference>
<feature type="transmembrane region" description="Helical" evidence="5">
    <location>
        <begin position="692"/>
        <end position="710"/>
    </location>
</feature>
<feature type="transmembrane region" description="Helical" evidence="5">
    <location>
        <begin position="432"/>
        <end position="456"/>
    </location>
</feature>
<evidence type="ECO:0000256" key="3">
    <source>
        <dbReference type="ARBA" id="ARBA00022989"/>
    </source>
</evidence>
<comment type="caution">
    <text evidence="7">The sequence shown here is derived from an EMBL/GenBank/DDBJ whole genome shotgun (WGS) entry which is preliminary data.</text>
</comment>
<comment type="subcellular location">
    <subcellularLocation>
        <location evidence="1">Membrane</location>
        <topology evidence="1">Multi-pass membrane protein</topology>
    </subcellularLocation>
</comment>
<feature type="transmembrane region" description="Helical" evidence="5">
    <location>
        <begin position="318"/>
        <end position="338"/>
    </location>
</feature>
<gene>
    <name evidence="7" type="ORF">FOL46_006474</name>
</gene>
<keyword evidence="4 5" id="KW-0472">Membrane</keyword>
<name>A0A7J6MQI9_PEROL</name>
<evidence type="ECO:0000256" key="5">
    <source>
        <dbReference type="SAM" id="Phobius"/>
    </source>
</evidence>
<dbReference type="Proteomes" id="UP000572268">
    <property type="component" value="Unassembled WGS sequence"/>
</dbReference>
<evidence type="ECO:0000259" key="6">
    <source>
        <dbReference type="SMART" id="SM00724"/>
    </source>
</evidence>
<feature type="transmembrane region" description="Helical" evidence="5">
    <location>
        <begin position="468"/>
        <end position="491"/>
    </location>
</feature>
<evidence type="ECO:0000256" key="2">
    <source>
        <dbReference type="ARBA" id="ARBA00022692"/>
    </source>
</evidence>
<feature type="transmembrane region" description="Helical" evidence="5">
    <location>
        <begin position="191"/>
        <end position="212"/>
    </location>
</feature>
<feature type="transmembrane region" description="Helical" evidence="5">
    <location>
        <begin position="109"/>
        <end position="134"/>
    </location>
</feature>
<feature type="transmembrane region" description="Helical" evidence="5">
    <location>
        <begin position="654"/>
        <end position="672"/>
    </location>
</feature>
<dbReference type="Pfam" id="PF03798">
    <property type="entry name" value="TRAM_LAG1_CLN8"/>
    <property type="match status" value="2"/>
</dbReference>
<dbReference type="EMBL" id="JABANN010000042">
    <property type="protein sequence ID" value="KAF4673774.1"/>
    <property type="molecule type" value="Genomic_DNA"/>
</dbReference>
<evidence type="ECO:0000313" key="8">
    <source>
        <dbReference type="Proteomes" id="UP000572268"/>
    </source>
</evidence>
<dbReference type="SMART" id="SM00724">
    <property type="entry name" value="TLC"/>
    <property type="match status" value="2"/>
</dbReference>
<evidence type="ECO:0000256" key="1">
    <source>
        <dbReference type="ARBA" id="ARBA00004141"/>
    </source>
</evidence>
<keyword evidence="2 5" id="KW-0812">Transmembrane</keyword>
<organism evidence="7 8">
    <name type="scientific">Perkinsus olseni</name>
    <name type="common">Perkinsus atlanticus</name>
    <dbReference type="NCBI Taxonomy" id="32597"/>
    <lineage>
        <taxon>Eukaryota</taxon>
        <taxon>Sar</taxon>
        <taxon>Alveolata</taxon>
        <taxon>Perkinsozoa</taxon>
        <taxon>Perkinsea</taxon>
        <taxon>Perkinsida</taxon>
        <taxon>Perkinsidae</taxon>
        <taxon>Perkinsus</taxon>
    </lineage>
</organism>
<feature type="transmembrane region" description="Helical" evidence="5">
    <location>
        <begin position="40"/>
        <end position="61"/>
    </location>
</feature>
<accession>A0A7J6MQI9</accession>
<proteinExistence type="predicted"/>
<feature type="transmembrane region" description="Helical" evidence="5">
    <location>
        <begin position="154"/>
        <end position="179"/>
    </location>
</feature>
<sequence>MVQPVFEDSTVALSSCFLCGVLFFVELYRLKGDVNKASQYVAMFHHVVSMVLAAGVIIINWDSFWTMASFGHNTDYPLVNVLQHFNIGYFTYDLAHVVTWDRKFLGHHIVAIAGFLLSDVANVFGLANAMNTFITELGSIMYNYYNTRRSTMTYTIFVVAYSISRLFFLFWSTCILWQVAHPPAGSEYPAWAPYAMVILQSSLFVINFKFLLTHVRKLYRILTGQKAAPRPLKETAKIGEEVQPRREVEEESLSSSFYHLSWFSPGNASLDGKKPPTEPARMFTDDPTGVVTSFFLCGSVFMFYLYQNGSVRKSCDLASMFHHVTAMVIALGVIITNWNELVTTNASYAYNSDHKLVNTLQYFNIGYFLYDSIHVLSWDRKFIPHHAVAIAGFGLSDISNVFGLANAVNTFITEMGSVMYNYYNSHKSTQTYIIFVAAYSVSRLIFLAYSVLVFYQALTPPPAAVYPWWAPIVMISLQLMLFVVNIKFLLVHWRKLRKILRKERESGSEVEKETTTDDEILQDDEKAVGAARARNVPEAVYVIASFGMYVVIHQWACRGDRDDLKKAYDVACLVNALVAVGEYLHQDLTTDPSPLAFSSNKSQPLVVFLLTHSLGILASLRYARGGLVIVVDGIITELGYLFLLIYYHCHSTSVYGMVLLFYGALRLLLVAWSSSVLTQCLGDSAISPSLQIITVLAQCGIVIVAFHFFYRHCVNFMRLARGKSHPLTSTVQPSASVVKLES</sequence>
<feature type="transmembrane region" description="Helical" evidence="5">
    <location>
        <begin position="629"/>
        <end position="647"/>
    </location>
</feature>
<evidence type="ECO:0000256" key="4">
    <source>
        <dbReference type="ARBA" id="ARBA00023136"/>
    </source>
</evidence>
<reference evidence="7 8" key="1">
    <citation type="submission" date="2020-04" db="EMBL/GenBank/DDBJ databases">
        <title>Perkinsus olseni comparative genomics.</title>
        <authorList>
            <person name="Bogema D.R."/>
        </authorList>
    </citation>
    <scope>NUCLEOTIDE SEQUENCE [LARGE SCALE GENOMIC DNA]</scope>
    <source>
        <strain evidence="7">ATCC PRA-31</strain>
    </source>
</reference>
<dbReference type="GO" id="GO:0016020">
    <property type="term" value="C:membrane"/>
    <property type="evidence" value="ECO:0007669"/>
    <property type="project" value="UniProtKB-SubCell"/>
</dbReference>
<protein>
    <recommendedName>
        <fullName evidence="6">TLC domain-containing protein</fullName>
    </recommendedName>
</protein>
<keyword evidence="3 5" id="KW-1133">Transmembrane helix</keyword>
<feature type="transmembrane region" description="Helical" evidence="5">
    <location>
        <begin position="288"/>
        <end position="306"/>
    </location>
</feature>
<dbReference type="AlphaFoldDB" id="A0A7J6MQI9"/>
<feature type="domain" description="TLC" evidence="6">
    <location>
        <begin position="310"/>
        <end position="501"/>
    </location>
</feature>
<evidence type="ECO:0000313" key="7">
    <source>
        <dbReference type="EMBL" id="KAF4673774.1"/>
    </source>
</evidence>
<feature type="domain" description="TLC" evidence="6">
    <location>
        <begin position="34"/>
        <end position="223"/>
    </location>
</feature>